<dbReference type="InterPro" id="IPR046947">
    <property type="entry name" value="LytR-like"/>
</dbReference>
<dbReference type="Pfam" id="PF22244">
    <property type="entry name" value="GCE_fung"/>
    <property type="match status" value="1"/>
</dbReference>
<feature type="transmembrane region" description="Helical" evidence="4">
    <location>
        <begin position="58"/>
        <end position="76"/>
    </location>
</feature>
<dbReference type="Pfam" id="PF04397">
    <property type="entry name" value="LytTR"/>
    <property type="match status" value="1"/>
</dbReference>
<evidence type="ECO:0000256" key="2">
    <source>
        <dbReference type="ARBA" id="ARBA00022729"/>
    </source>
</evidence>
<protein>
    <submittedName>
        <fullName evidence="6">LytTR family DNA-binding domain-containing protein</fullName>
    </submittedName>
</protein>
<dbReference type="GO" id="GO:0003677">
    <property type="term" value="F:DNA binding"/>
    <property type="evidence" value="ECO:0007669"/>
    <property type="project" value="UniProtKB-KW"/>
</dbReference>
<evidence type="ECO:0000256" key="1">
    <source>
        <dbReference type="ARBA" id="ARBA00022487"/>
    </source>
</evidence>
<dbReference type="InterPro" id="IPR007492">
    <property type="entry name" value="LytTR_DNA-bd_dom"/>
</dbReference>
<accession>A0ABT4LS73</accession>
<keyword evidence="7" id="KW-1185">Reference proteome</keyword>
<feature type="transmembrane region" description="Helical" evidence="4">
    <location>
        <begin position="88"/>
        <end position="109"/>
    </location>
</feature>
<keyword evidence="4" id="KW-0472">Membrane</keyword>
<dbReference type="InterPro" id="IPR054579">
    <property type="entry name" value="GCE-like_dom"/>
</dbReference>
<name>A0ABT4LS73_9PROT</name>
<sequence length="719" mass="78721">MDKQTRHPEIEADRRADRRTYLYFVCFLFASFIVLSLSDQHDLTRAGAENPNLPWLSQATSHLVILVMTPFITFMLSRFPLSAWRRALPVHIAGVVFFSLVHVLAMVALRKLLTPLIFGVPYDFGLSDPSMWLYEFRKDALSYSLIAAIFAMNRLAEQRGLEARAARREASERQRVTLKSGGRTYFVDAGDVVWARAASNYVEVVTPGRTYLARSTLSELENLLRAAGGRHVRVHRSHVVNLDKVSEITPAFIADRLGSSAACQHLLKLLKRLEDYMALIFKGLSWTLRLVAAVILLVMLTNCTMLGLNYASLDVDNKPDARPQIEAATLAEWEDGRSALIETFEDLVYGPWPEGQAVSLVSRTMIDEAFADGRGTLEELLIEVGSGDGARRFHVALALPDSDKPVPLIISQTFSSNCGAFPGAMLTVPGGGDCADYDTMPGFVEAIFGEFIALVPIEQYFDRGYGYATWQAGEFIPDRQGEAQAVMEAMVGEGVRAPTGTLAGWGYGFSAIIDALGGDPAIDVSSIAVMGHSRHAKSAMVAAVYDRRIAAVVSHQSGFGGAASSRSETGETVERMVDGARALGVLSMDGYPHWFAPAFADHADRTEDLPVDQHQFIALIAPTPMLLGNGRRDVWSDPNSTYRMAEAADPVYELYGTEGLDQDGMRDFNPEATLSYFLRPGGHAITQRDIDAFLKFLDAAMPQGNQVPDAANGDSLTSQ</sequence>
<dbReference type="SMART" id="SM00850">
    <property type="entry name" value="LytTR"/>
    <property type="match status" value="1"/>
</dbReference>
<keyword evidence="2" id="KW-0732">Signal</keyword>
<reference evidence="6" key="1">
    <citation type="submission" date="2022-12" db="EMBL/GenBank/DDBJ databases">
        <title>Bacterial isolates from different developmental stages of Nematostella vectensis.</title>
        <authorList>
            <person name="Fraune S."/>
        </authorList>
    </citation>
    <scope>NUCLEOTIDE SEQUENCE</scope>
    <source>
        <strain evidence="6">G21632-S1</strain>
    </source>
</reference>
<keyword evidence="4" id="KW-0812">Transmembrane</keyword>
<evidence type="ECO:0000256" key="3">
    <source>
        <dbReference type="ARBA" id="ARBA00022801"/>
    </source>
</evidence>
<dbReference type="Proteomes" id="UP001083770">
    <property type="component" value="Unassembled WGS sequence"/>
</dbReference>
<evidence type="ECO:0000259" key="5">
    <source>
        <dbReference type="PROSITE" id="PS50930"/>
    </source>
</evidence>
<dbReference type="SUPFAM" id="SSF53474">
    <property type="entry name" value="alpha/beta-Hydrolases"/>
    <property type="match status" value="1"/>
</dbReference>
<dbReference type="Gene3D" id="3.40.50.1820">
    <property type="entry name" value="alpha/beta hydrolase"/>
    <property type="match status" value="1"/>
</dbReference>
<evidence type="ECO:0000256" key="4">
    <source>
        <dbReference type="SAM" id="Phobius"/>
    </source>
</evidence>
<gene>
    <name evidence="6" type="ORF">O4G74_03985</name>
</gene>
<keyword evidence="1" id="KW-0719">Serine esterase</keyword>
<dbReference type="Gene3D" id="2.40.50.1020">
    <property type="entry name" value="LytTr DNA-binding domain"/>
    <property type="match status" value="1"/>
</dbReference>
<evidence type="ECO:0000313" key="7">
    <source>
        <dbReference type="Proteomes" id="UP001083770"/>
    </source>
</evidence>
<dbReference type="PANTHER" id="PTHR37299">
    <property type="entry name" value="TRANSCRIPTIONAL REGULATOR-RELATED"/>
    <property type="match status" value="1"/>
</dbReference>
<dbReference type="RefSeq" id="WP_269401366.1">
    <property type="nucleotide sequence ID" value="NZ_JAPWGW010000001.1"/>
</dbReference>
<keyword evidence="4" id="KW-1133">Transmembrane helix</keyword>
<keyword evidence="3" id="KW-0378">Hydrolase</keyword>
<organism evidence="6 7">
    <name type="scientific">Henriciella marina</name>
    <dbReference type="NCBI Taxonomy" id="453851"/>
    <lineage>
        <taxon>Bacteria</taxon>
        <taxon>Pseudomonadati</taxon>
        <taxon>Pseudomonadota</taxon>
        <taxon>Alphaproteobacteria</taxon>
        <taxon>Hyphomonadales</taxon>
        <taxon>Hyphomonadaceae</taxon>
        <taxon>Henriciella</taxon>
    </lineage>
</organism>
<dbReference type="InterPro" id="IPR029058">
    <property type="entry name" value="AB_hydrolase_fold"/>
</dbReference>
<dbReference type="EMBL" id="JAPWGW010000001">
    <property type="protein sequence ID" value="MCZ4297214.1"/>
    <property type="molecule type" value="Genomic_DNA"/>
</dbReference>
<dbReference type="PANTHER" id="PTHR37299:SF1">
    <property type="entry name" value="STAGE 0 SPORULATION PROTEIN A HOMOLOG"/>
    <property type="match status" value="1"/>
</dbReference>
<comment type="caution">
    <text evidence="6">The sequence shown here is derived from an EMBL/GenBank/DDBJ whole genome shotgun (WGS) entry which is preliminary data.</text>
</comment>
<evidence type="ECO:0000313" key="6">
    <source>
        <dbReference type="EMBL" id="MCZ4297214.1"/>
    </source>
</evidence>
<feature type="domain" description="HTH LytTR-type" evidence="5">
    <location>
        <begin position="176"/>
        <end position="252"/>
    </location>
</feature>
<proteinExistence type="predicted"/>
<keyword evidence="6" id="KW-0238">DNA-binding</keyword>
<feature type="transmembrane region" description="Helical" evidence="4">
    <location>
        <begin position="21"/>
        <end position="38"/>
    </location>
</feature>
<dbReference type="PROSITE" id="PS50930">
    <property type="entry name" value="HTH_LYTTR"/>
    <property type="match status" value="1"/>
</dbReference>